<dbReference type="PANTHER" id="PTHR42695:SF5">
    <property type="entry name" value="GLUTAMINE AMIDOTRANSFERASE YLR126C-RELATED"/>
    <property type="match status" value="1"/>
</dbReference>
<evidence type="ECO:0000259" key="1">
    <source>
        <dbReference type="Pfam" id="PF00117"/>
    </source>
</evidence>
<dbReference type="Proteomes" id="UP000298471">
    <property type="component" value="Unassembled WGS sequence"/>
</dbReference>
<dbReference type="CDD" id="cd01741">
    <property type="entry name" value="GATase1_1"/>
    <property type="match status" value="1"/>
</dbReference>
<dbReference type="InterPro" id="IPR017926">
    <property type="entry name" value="GATASE"/>
</dbReference>
<feature type="domain" description="Glutamine amidotransferase" evidence="1">
    <location>
        <begin position="43"/>
        <end position="181"/>
    </location>
</feature>
<dbReference type="InterPro" id="IPR044992">
    <property type="entry name" value="ChyE-like"/>
</dbReference>
<dbReference type="Gene3D" id="3.40.50.880">
    <property type="match status" value="1"/>
</dbReference>
<keyword evidence="3" id="KW-1185">Reference proteome</keyword>
<dbReference type="OrthoDB" id="9807137at2"/>
<dbReference type="GO" id="GO:0005829">
    <property type="term" value="C:cytosol"/>
    <property type="evidence" value="ECO:0007669"/>
    <property type="project" value="TreeGrafter"/>
</dbReference>
<dbReference type="InterPro" id="IPR029062">
    <property type="entry name" value="Class_I_gatase-like"/>
</dbReference>
<dbReference type="PROSITE" id="PS51273">
    <property type="entry name" value="GATASE_TYPE_1"/>
    <property type="match status" value="1"/>
</dbReference>
<keyword evidence="2" id="KW-0315">Glutamine amidotransferase</keyword>
<dbReference type="RefSeq" id="WP_135393132.1">
    <property type="nucleotide sequence ID" value="NZ_SRMB01000001.1"/>
</dbReference>
<proteinExistence type="predicted"/>
<dbReference type="EMBL" id="SRMB01000001">
    <property type="protein sequence ID" value="TGE29061.1"/>
    <property type="molecule type" value="Genomic_DNA"/>
</dbReference>
<dbReference type="PANTHER" id="PTHR42695">
    <property type="entry name" value="GLUTAMINE AMIDOTRANSFERASE YLR126C-RELATED"/>
    <property type="match status" value="1"/>
</dbReference>
<reference evidence="2 3" key="1">
    <citation type="submission" date="2019-04" db="EMBL/GenBank/DDBJ databases">
        <authorList>
            <person name="Feng G."/>
            <person name="Zhang J."/>
            <person name="Zhu H."/>
        </authorList>
    </citation>
    <scope>NUCLEOTIDE SEQUENCE [LARGE SCALE GENOMIC DNA]</scope>
    <source>
        <strain evidence="2 3">9PBR-1</strain>
    </source>
</reference>
<evidence type="ECO:0000313" key="2">
    <source>
        <dbReference type="EMBL" id="TGE29061.1"/>
    </source>
</evidence>
<sequence length="236" mass="25993">MRLHCLQHAAFETPGSMMEWAASYGYSWSYTHLHEPEPRFPALADFDWLVMLGGAMGVHEEGQYPWLKPEKQFIRAAIAAGKVVLGICMGAQLLADALGARVYRNKALEIGFWPLQPSPAAATSPLFSHLSTPLTVLHWHGDTFDLPPGAAHLASSAACELQAFSVADRLVGLQFHPELTPAILLDMLHHDGHELEPGPWVQPAPDLRWRVTELAAGRVFLFQLLDQLASIHSAPQ</sequence>
<organism evidence="2 3">
    <name type="scientific">Hymenobacter metallicola</name>
    <dbReference type="NCBI Taxonomy" id="2563114"/>
    <lineage>
        <taxon>Bacteria</taxon>
        <taxon>Pseudomonadati</taxon>
        <taxon>Bacteroidota</taxon>
        <taxon>Cytophagia</taxon>
        <taxon>Cytophagales</taxon>
        <taxon>Hymenobacteraceae</taxon>
        <taxon>Hymenobacter</taxon>
    </lineage>
</organism>
<evidence type="ECO:0000313" key="3">
    <source>
        <dbReference type="Proteomes" id="UP000298471"/>
    </source>
</evidence>
<dbReference type="Pfam" id="PF00117">
    <property type="entry name" value="GATase"/>
    <property type="match status" value="1"/>
</dbReference>
<keyword evidence="2" id="KW-0808">Transferase</keyword>
<dbReference type="SUPFAM" id="SSF52317">
    <property type="entry name" value="Class I glutamine amidotransferase-like"/>
    <property type="match status" value="1"/>
</dbReference>
<gene>
    <name evidence="2" type="ORF">E5K02_06290</name>
</gene>
<name>A0A4Z0QJ86_9BACT</name>
<dbReference type="GO" id="GO:0016740">
    <property type="term" value="F:transferase activity"/>
    <property type="evidence" value="ECO:0007669"/>
    <property type="project" value="UniProtKB-KW"/>
</dbReference>
<accession>A0A4Z0QJ86</accession>
<comment type="caution">
    <text evidence="2">The sequence shown here is derived from an EMBL/GenBank/DDBJ whole genome shotgun (WGS) entry which is preliminary data.</text>
</comment>
<protein>
    <submittedName>
        <fullName evidence="2">Type 1 glutamine amidotransferase</fullName>
    </submittedName>
</protein>
<dbReference type="AlphaFoldDB" id="A0A4Z0QJ86"/>
<dbReference type="FunFam" id="3.40.50.880:FF:000033">
    <property type="entry name" value="Glutamine amidotransferase class-I"/>
    <property type="match status" value="1"/>
</dbReference>